<evidence type="ECO:0000256" key="2">
    <source>
        <dbReference type="SAM" id="SignalP"/>
    </source>
</evidence>
<dbReference type="Pfam" id="PF18895">
    <property type="entry name" value="T4SS_pilin"/>
    <property type="match status" value="1"/>
</dbReference>
<keyword evidence="1" id="KW-0812">Transmembrane</keyword>
<dbReference type="AlphaFoldDB" id="A0A1V5SC77"/>
<feature type="transmembrane region" description="Helical" evidence="1">
    <location>
        <begin position="83"/>
        <end position="104"/>
    </location>
</feature>
<keyword evidence="1" id="KW-1133">Transmembrane helix</keyword>
<evidence type="ECO:0000313" key="3">
    <source>
        <dbReference type="EMBL" id="OQA52108.1"/>
    </source>
</evidence>
<accession>A0A1V5SC77</accession>
<sequence>MISNNKNQKILFLLALVALTALPSISLGANEDVAEIYTFIGDWYQQFILPVGTTLAGFVIMYGGIVYATSGGDTSKVAKGKELIFGAVSGLALLVLAVFIVRMITT</sequence>
<organism evidence="3">
    <name type="scientific">candidate division WS2 bacterium ADurb.Bin280</name>
    <dbReference type="NCBI Taxonomy" id="1852829"/>
    <lineage>
        <taxon>Bacteria</taxon>
        <taxon>candidate division WS2</taxon>
    </lineage>
</organism>
<comment type="caution">
    <text evidence="3">The sequence shown here is derived from an EMBL/GenBank/DDBJ whole genome shotgun (WGS) entry which is preliminary data.</text>
</comment>
<feature type="chain" id="PRO_5012235014" evidence="2">
    <location>
        <begin position="30"/>
        <end position="106"/>
    </location>
</feature>
<name>A0A1V5SC77_9BACT</name>
<feature type="signal peptide" evidence="2">
    <location>
        <begin position="1"/>
        <end position="29"/>
    </location>
</feature>
<feature type="transmembrane region" description="Helical" evidence="1">
    <location>
        <begin position="47"/>
        <end position="71"/>
    </location>
</feature>
<protein>
    <submittedName>
        <fullName evidence="3">TrbC/VIRB2 family protein</fullName>
    </submittedName>
</protein>
<reference evidence="3" key="1">
    <citation type="submission" date="2017-02" db="EMBL/GenBank/DDBJ databases">
        <title>Delving into the versatile metabolic prowess of the omnipresent phylum Bacteroidetes.</title>
        <authorList>
            <person name="Nobu M.K."/>
            <person name="Mei R."/>
            <person name="Narihiro T."/>
            <person name="Kuroda K."/>
            <person name="Liu W.-T."/>
        </authorList>
    </citation>
    <scope>NUCLEOTIDE SEQUENCE</scope>
    <source>
        <strain evidence="3">ADurb.Bin280</strain>
    </source>
</reference>
<dbReference type="Proteomes" id="UP000485367">
    <property type="component" value="Unassembled WGS sequence"/>
</dbReference>
<gene>
    <name evidence="3" type="ORF">BWY43_00645</name>
</gene>
<keyword evidence="1" id="KW-0472">Membrane</keyword>
<dbReference type="InterPro" id="IPR043993">
    <property type="entry name" value="T4SS_pilin"/>
</dbReference>
<keyword evidence="2" id="KW-0732">Signal</keyword>
<dbReference type="EMBL" id="MWBO01000046">
    <property type="protein sequence ID" value="OQA52108.1"/>
    <property type="molecule type" value="Genomic_DNA"/>
</dbReference>
<proteinExistence type="predicted"/>
<evidence type="ECO:0000256" key="1">
    <source>
        <dbReference type="SAM" id="Phobius"/>
    </source>
</evidence>